<proteinExistence type="predicted"/>
<name>A0A4Q9HWH7_STRKA</name>
<dbReference type="EMBL" id="SIXH01000075">
    <property type="protein sequence ID" value="TBO59573.1"/>
    <property type="molecule type" value="Genomic_DNA"/>
</dbReference>
<keyword evidence="3" id="KW-1185">Reference proteome</keyword>
<gene>
    <name evidence="2" type="ORF">EYS09_11430</name>
</gene>
<comment type="caution">
    <text evidence="2">The sequence shown here is derived from an EMBL/GenBank/DDBJ whole genome shotgun (WGS) entry which is preliminary data.</text>
</comment>
<sequence>MAVPRPSYGPATSSGRHEELLGAPHGRLHQERIGETADLHGSRAALNADHVLVGPPEQVIAAVRRAAGPVMAREVGEVAGVDVSARAKLEPLRSKLVRLVDRGWGPGGGSCHRGRSR</sequence>
<dbReference type="AlphaFoldDB" id="A0A4Q9HWH7"/>
<evidence type="ECO:0000313" key="2">
    <source>
        <dbReference type="EMBL" id="TBO59573.1"/>
    </source>
</evidence>
<protein>
    <submittedName>
        <fullName evidence="2">Uncharacterized protein</fullName>
    </submittedName>
</protein>
<accession>A0A4Q9HWH7</accession>
<dbReference type="RefSeq" id="WP_131123112.1">
    <property type="nucleotide sequence ID" value="NZ_SIXH01000075.1"/>
</dbReference>
<feature type="region of interest" description="Disordered" evidence="1">
    <location>
        <begin position="1"/>
        <end position="23"/>
    </location>
</feature>
<evidence type="ECO:0000256" key="1">
    <source>
        <dbReference type="SAM" id="MobiDB-lite"/>
    </source>
</evidence>
<evidence type="ECO:0000313" key="3">
    <source>
        <dbReference type="Proteomes" id="UP000292452"/>
    </source>
</evidence>
<reference evidence="2 3" key="1">
    <citation type="submission" date="2019-02" db="EMBL/GenBank/DDBJ databases">
        <title>Draft Genome Sequence of Streptomyces sp. AM-2504, identified by 16S rRNA comparative analysis as a Streptomyces Kasugaensis strain.</title>
        <authorList>
            <person name="Napolioni V."/>
            <person name="Giuliodori A.M."/>
            <person name="Spurio R."/>
            <person name="Fabbretti A."/>
        </authorList>
    </citation>
    <scope>NUCLEOTIDE SEQUENCE [LARGE SCALE GENOMIC DNA]</scope>
    <source>
        <strain evidence="2 3">AM-2504</strain>
    </source>
</reference>
<dbReference type="Proteomes" id="UP000292452">
    <property type="component" value="Unassembled WGS sequence"/>
</dbReference>
<organism evidence="2 3">
    <name type="scientific">Streptomyces kasugaensis</name>
    <dbReference type="NCBI Taxonomy" id="1946"/>
    <lineage>
        <taxon>Bacteria</taxon>
        <taxon>Bacillati</taxon>
        <taxon>Actinomycetota</taxon>
        <taxon>Actinomycetes</taxon>
        <taxon>Kitasatosporales</taxon>
        <taxon>Streptomycetaceae</taxon>
        <taxon>Streptomyces</taxon>
    </lineage>
</organism>